<dbReference type="Proteomes" id="UP000041314">
    <property type="component" value="Unassembled WGS sequence"/>
</dbReference>
<evidence type="ECO:0000313" key="1">
    <source>
        <dbReference type="EMBL" id="CNT64062.1"/>
    </source>
</evidence>
<organism evidence="1 2">
    <name type="scientific">Salmonella enterica subsp. enterica serovar Bovismorbificans</name>
    <dbReference type="NCBI Taxonomy" id="58097"/>
    <lineage>
        <taxon>Bacteria</taxon>
        <taxon>Pseudomonadati</taxon>
        <taxon>Pseudomonadota</taxon>
        <taxon>Gammaproteobacteria</taxon>
        <taxon>Enterobacterales</taxon>
        <taxon>Enterobacteriaceae</taxon>
        <taxon>Salmonella</taxon>
    </lineage>
</organism>
<reference evidence="1 2" key="1">
    <citation type="submission" date="2015-03" db="EMBL/GenBank/DDBJ databases">
        <authorList>
            <consortium name="Pathogen Informatics"/>
        </authorList>
    </citation>
    <scope>NUCLEOTIDE SEQUENCE [LARGE SCALE GENOMIC DNA]</scope>
    <source>
        <strain evidence="1 2">A1104</strain>
    </source>
</reference>
<gene>
    <name evidence="1" type="ORF">ERS008198_00507</name>
</gene>
<sequence>MLAGEAAMLRGMPVLTGQHRNLPGLTPVNKSVGDVDGAVAFRYSQRAAGAKVILQVDQ</sequence>
<name>A0A655BNW3_SALET</name>
<protein>
    <submittedName>
        <fullName evidence="1">Uncharacterized protein</fullName>
    </submittedName>
</protein>
<accession>A0A655BNW3</accession>
<proteinExistence type="predicted"/>
<evidence type="ECO:0000313" key="2">
    <source>
        <dbReference type="Proteomes" id="UP000041314"/>
    </source>
</evidence>
<dbReference type="EMBL" id="CQPA01000002">
    <property type="protein sequence ID" value="CNT64062.1"/>
    <property type="molecule type" value="Genomic_DNA"/>
</dbReference>
<dbReference type="AlphaFoldDB" id="A0A655BNW3"/>